<dbReference type="KEGG" id="bpor:BPO_1670"/>
<sequence length="242" mass="27043">METFSEFRTLAPNPQRETGSIISHSFEIFKRIFGYSFLALLIYFIASLMIRPISGFNDEALMELFQNSNGNITVTDILAVEGLQSYYILSFVFGLLIMPLFVGITYLSYKANHRLPMSFGDLFIGYKRNFVNIIIYNVISSIILSIAFSLCVLPGFFVVPLLFLGYPILLFENASFSEALSKSFNIAKENYGVMLGTSILGILISFAGVFLCGVGILFTALFFYIVMYSAYVAFVGEPKSIS</sequence>
<gene>
    <name evidence="2" type="ORF">BPO_1670</name>
</gene>
<feature type="transmembrane region" description="Helical" evidence="1">
    <location>
        <begin position="216"/>
        <end position="236"/>
    </location>
</feature>
<keyword evidence="1" id="KW-1133">Transmembrane helix</keyword>
<organism evidence="2 3">
    <name type="scientific">Bergeyella porcorum</name>
    <dbReference type="NCBI Taxonomy" id="1735111"/>
    <lineage>
        <taxon>Bacteria</taxon>
        <taxon>Pseudomonadati</taxon>
        <taxon>Bacteroidota</taxon>
        <taxon>Flavobacteriia</taxon>
        <taxon>Flavobacteriales</taxon>
        <taxon>Weeksellaceae</taxon>
        <taxon>Bergeyella</taxon>
    </lineage>
</organism>
<keyword evidence="1" id="KW-0812">Transmembrane</keyword>
<name>A0AAU0F3Y2_9FLAO</name>
<keyword evidence="1" id="KW-0472">Membrane</keyword>
<dbReference type="Proteomes" id="UP001432059">
    <property type="component" value="Chromosome"/>
</dbReference>
<feature type="transmembrane region" description="Helical" evidence="1">
    <location>
        <begin position="154"/>
        <end position="171"/>
    </location>
</feature>
<protein>
    <recommendedName>
        <fullName evidence="4">Beta-carotene 15,15'-monooxygenase</fullName>
    </recommendedName>
</protein>
<evidence type="ECO:0000313" key="2">
    <source>
        <dbReference type="EMBL" id="WOC52317.1"/>
    </source>
</evidence>
<feature type="transmembrane region" description="Helical" evidence="1">
    <location>
        <begin position="32"/>
        <end position="53"/>
    </location>
</feature>
<reference evidence="2" key="1">
    <citation type="submission" date="2023-10" db="EMBL/GenBank/DDBJ databases">
        <title>Characterization and whole genome sequencing of a novel strain of Bergeyella porcorum QD2021 isolated from pig.</title>
        <authorList>
            <person name="Liu G."/>
            <person name="Chen C."/>
            <person name="Han X."/>
        </authorList>
    </citation>
    <scope>NUCLEOTIDE SEQUENCE</scope>
    <source>
        <strain evidence="2">QD2021</strain>
    </source>
</reference>
<dbReference type="AlphaFoldDB" id="A0AAU0F3Y2"/>
<accession>A0AAU0F3Y2</accession>
<feature type="transmembrane region" description="Helical" evidence="1">
    <location>
        <begin position="86"/>
        <end position="109"/>
    </location>
</feature>
<feature type="transmembrane region" description="Helical" evidence="1">
    <location>
        <begin position="130"/>
        <end position="148"/>
    </location>
</feature>
<proteinExistence type="predicted"/>
<keyword evidence="3" id="KW-1185">Reference proteome</keyword>
<evidence type="ECO:0008006" key="4">
    <source>
        <dbReference type="Google" id="ProtNLM"/>
    </source>
</evidence>
<feature type="transmembrane region" description="Helical" evidence="1">
    <location>
        <begin position="191"/>
        <end position="210"/>
    </location>
</feature>
<dbReference type="EMBL" id="CP136426">
    <property type="protein sequence ID" value="WOC52317.1"/>
    <property type="molecule type" value="Genomic_DNA"/>
</dbReference>
<evidence type="ECO:0000256" key="1">
    <source>
        <dbReference type="SAM" id="Phobius"/>
    </source>
</evidence>
<evidence type="ECO:0000313" key="3">
    <source>
        <dbReference type="Proteomes" id="UP001432059"/>
    </source>
</evidence>
<dbReference type="RefSeq" id="WP_327983771.1">
    <property type="nucleotide sequence ID" value="NZ_CP136426.1"/>
</dbReference>